<evidence type="ECO:0000313" key="2">
    <source>
        <dbReference type="Proteomes" id="UP000680045"/>
    </source>
</evidence>
<gene>
    <name evidence="1" type="ORF">KEH51_09580</name>
</gene>
<dbReference type="PANTHER" id="PTHR48101:SF4">
    <property type="entry name" value="METHYLMALONYL-COA MUTASE, MITOCHONDRIAL"/>
    <property type="match status" value="1"/>
</dbReference>
<sequence>MIDGTERCKNITFPKPSFEEWKEAAEASLKGKSVEKLKTNTYEGIDLYPLYTEKAESTEKVAELPGFFPFTRGTSQRDIMTNLGLSFNL</sequence>
<dbReference type="GO" id="GO:0005737">
    <property type="term" value="C:cytoplasm"/>
    <property type="evidence" value="ECO:0007669"/>
    <property type="project" value="TreeGrafter"/>
</dbReference>
<evidence type="ECO:0008006" key="3">
    <source>
        <dbReference type="Google" id="ProtNLM"/>
    </source>
</evidence>
<dbReference type="Proteomes" id="UP000680045">
    <property type="component" value="Unassembled WGS sequence"/>
</dbReference>
<dbReference type="InterPro" id="IPR016176">
    <property type="entry name" value="Cbl-dep_enz_cat"/>
</dbReference>
<dbReference type="PANTHER" id="PTHR48101">
    <property type="entry name" value="METHYLMALONYL-COA MUTASE, MITOCHONDRIAL-RELATED"/>
    <property type="match status" value="1"/>
</dbReference>
<dbReference type="GO" id="GO:0004494">
    <property type="term" value="F:methylmalonyl-CoA mutase activity"/>
    <property type="evidence" value="ECO:0007669"/>
    <property type="project" value="TreeGrafter"/>
</dbReference>
<evidence type="ECO:0000313" key="1">
    <source>
        <dbReference type="EMBL" id="MBR8644645.1"/>
    </source>
</evidence>
<comment type="caution">
    <text evidence="1">The sequence shown here is derived from an EMBL/GenBank/DDBJ whole genome shotgun (WGS) entry which is preliminary data.</text>
</comment>
<protein>
    <recommendedName>
        <fullName evidence="3">Methylmalonyl-CoA mutase domain-containing protein</fullName>
    </recommendedName>
</protein>
<dbReference type="SUPFAM" id="SSF51703">
    <property type="entry name" value="Cobalamin (vitamin B12)-dependent enzymes"/>
    <property type="match status" value="1"/>
</dbReference>
<organism evidence="1 2">
    <name type="scientific">Peribacillus frigoritolerans</name>
    <dbReference type="NCBI Taxonomy" id="450367"/>
    <lineage>
        <taxon>Bacteria</taxon>
        <taxon>Bacillati</taxon>
        <taxon>Bacillota</taxon>
        <taxon>Bacilli</taxon>
        <taxon>Bacillales</taxon>
        <taxon>Bacillaceae</taxon>
        <taxon>Peribacillus</taxon>
    </lineage>
</organism>
<dbReference type="EMBL" id="JAGTPW010000013">
    <property type="protein sequence ID" value="MBR8644645.1"/>
    <property type="molecule type" value="Genomic_DNA"/>
</dbReference>
<dbReference type="GO" id="GO:0019678">
    <property type="term" value="P:propionate metabolic process, methylmalonyl pathway"/>
    <property type="evidence" value="ECO:0007669"/>
    <property type="project" value="TreeGrafter"/>
</dbReference>
<dbReference type="GO" id="GO:0031419">
    <property type="term" value="F:cobalamin binding"/>
    <property type="evidence" value="ECO:0007669"/>
    <property type="project" value="InterPro"/>
</dbReference>
<proteinExistence type="predicted"/>
<reference evidence="1" key="1">
    <citation type="submission" date="2021-04" db="EMBL/GenBank/DDBJ databases">
        <title>Whole genome sequencing of Enterococci isolates from hospitalized patients.</title>
        <authorList>
            <person name="Ogoti B.M."/>
            <person name="Onyambu F.G."/>
        </authorList>
    </citation>
    <scope>NUCLEOTIDE SEQUENCE</scope>
    <source>
        <strain evidence="1">242</strain>
    </source>
</reference>
<dbReference type="AlphaFoldDB" id="A0A941FI34"/>
<name>A0A941FI34_9BACI</name>
<accession>A0A941FI34</accession>
<dbReference type="Gene3D" id="3.20.20.240">
    <property type="entry name" value="Methylmalonyl-CoA mutase"/>
    <property type="match status" value="1"/>
</dbReference>